<comment type="caution">
    <text evidence="1">The sequence shown here is derived from an EMBL/GenBank/DDBJ whole genome shotgun (WGS) entry which is preliminary data.</text>
</comment>
<sequence length="173" mass="18535">MTIETTLPTASLLDQGTFRRVMGRFPTFVTVITTATDTGPAGCTANAVLSLSLSPASVLVSLRSASRTLREIRDRGAFAVNTLSWEQRALAQRFATGDPARRFDGVAHSWSDGVPVLDGCAATVVCRLRDTVEAFDHTLLIGTAEYADCTPDTPMVLLDGQAHRLPPAEFPSL</sequence>
<proteinExistence type="predicted"/>
<name>A0ACC6QTV4_9ACTN</name>
<reference evidence="1" key="1">
    <citation type="submission" date="2024-03" db="EMBL/GenBank/DDBJ databases">
        <title>Novel Streptomyces species of biotechnological and ecological value are a feature of Machair soil.</title>
        <authorList>
            <person name="Prole J.R."/>
            <person name="Goodfellow M."/>
            <person name="Allenby N."/>
            <person name="Ward A.C."/>
        </authorList>
    </citation>
    <scope>NUCLEOTIDE SEQUENCE</scope>
    <source>
        <strain evidence="1">MS1.AVA.4</strain>
    </source>
</reference>
<organism evidence="1 2">
    <name type="scientific">Streptomyces pratisoli</name>
    <dbReference type="NCBI Taxonomy" id="3139917"/>
    <lineage>
        <taxon>Bacteria</taxon>
        <taxon>Bacillati</taxon>
        <taxon>Actinomycetota</taxon>
        <taxon>Actinomycetes</taxon>
        <taxon>Kitasatosporales</taxon>
        <taxon>Streptomycetaceae</taxon>
        <taxon>Streptomyces</taxon>
    </lineage>
</organism>
<dbReference type="Proteomes" id="UP001375539">
    <property type="component" value="Unassembled WGS sequence"/>
</dbReference>
<evidence type="ECO:0000313" key="1">
    <source>
        <dbReference type="EMBL" id="MEJ8661710.1"/>
    </source>
</evidence>
<dbReference type="EMBL" id="JBBKAI010000002">
    <property type="protein sequence ID" value="MEJ8661710.1"/>
    <property type="molecule type" value="Genomic_DNA"/>
</dbReference>
<evidence type="ECO:0000313" key="2">
    <source>
        <dbReference type="Proteomes" id="UP001375539"/>
    </source>
</evidence>
<accession>A0ACC6QTV4</accession>
<gene>
    <name evidence="1" type="ORF">WKI58_35275</name>
</gene>
<keyword evidence="2" id="KW-1185">Reference proteome</keyword>
<protein>
    <submittedName>
        <fullName evidence="1">Flavin reductase family protein</fullName>
    </submittedName>
</protein>